<feature type="region of interest" description="Disordered" evidence="1">
    <location>
        <begin position="1"/>
        <end position="41"/>
    </location>
</feature>
<proteinExistence type="predicted"/>
<feature type="non-terminal residue" evidence="2">
    <location>
        <position position="41"/>
    </location>
</feature>
<evidence type="ECO:0000313" key="2">
    <source>
        <dbReference type="EMBL" id="CAA9246461.1"/>
    </source>
</evidence>
<protein>
    <submittedName>
        <fullName evidence="2">Uncharacterized protein</fullName>
    </submittedName>
</protein>
<feature type="compositionally biased region" description="Basic residues" evidence="1">
    <location>
        <begin position="8"/>
        <end position="18"/>
    </location>
</feature>
<dbReference type="AlphaFoldDB" id="A0A6J4IA93"/>
<reference evidence="2" key="1">
    <citation type="submission" date="2020-02" db="EMBL/GenBank/DDBJ databases">
        <authorList>
            <person name="Meier V. D."/>
        </authorList>
    </citation>
    <scope>NUCLEOTIDE SEQUENCE</scope>
    <source>
        <strain evidence="2">AVDCRST_MAG04</strain>
    </source>
</reference>
<accession>A0A6J4IA93</accession>
<dbReference type="EMBL" id="CADCTL010000128">
    <property type="protein sequence ID" value="CAA9246461.1"/>
    <property type="molecule type" value="Genomic_DNA"/>
</dbReference>
<organism evidence="2">
    <name type="scientific">uncultured Acetobacteraceae bacterium</name>
    <dbReference type="NCBI Taxonomy" id="169975"/>
    <lineage>
        <taxon>Bacteria</taxon>
        <taxon>Pseudomonadati</taxon>
        <taxon>Pseudomonadota</taxon>
        <taxon>Alphaproteobacteria</taxon>
        <taxon>Acetobacterales</taxon>
        <taxon>Acetobacteraceae</taxon>
        <taxon>environmental samples</taxon>
    </lineage>
</organism>
<name>A0A6J4IA93_9PROT</name>
<evidence type="ECO:0000256" key="1">
    <source>
        <dbReference type="SAM" id="MobiDB-lite"/>
    </source>
</evidence>
<gene>
    <name evidence="2" type="ORF">AVDCRST_MAG04-1888</name>
</gene>
<sequence length="41" mass="4712">DPPAAPRAARRAVAGRRGVRADARHRAAHLQPRHRWPERRL</sequence>
<feature type="compositionally biased region" description="Basic residues" evidence="1">
    <location>
        <begin position="26"/>
        <end position="41"/>
    </location>
</feature>
<feature type="non-terminal residue" evidence="2">
    <location>
        <position position="1"/>
    </location>
</feature>